<evidence type="ECO:0000256" key="1">
    <source>
        <dbReference type="SAM" id="MobiDB-lite"/>
    </source>
</evidence>
<keyword evidence="2" id="KW-1133">Transmembrane helix</keyword>
<protein>
    <submittedName>
        <fullName evidence="3">Small conductance calcium-activated potassium channel protein</fullName>
    </submittedName>
</protein>
<evidence type="ECO:0000256" key="2">
    <source>
        <dbReference type="SAM" id="Phobius"/>
    </source>
</evidence>
<dbReference type="AlphaFoldDB" id="A0A9Q0MN99"/>
<dbReference type="EMBL" id="WJQU01000004">
    <property type="protein sequence ID" value="KAJ6634851.1"/>
    <property type="molecule type" value="Genomic_DNA"/>
</dbReference>
<keyword evidence="2" id="KW-0472">Membrane</keyword>
<reference evidence="3" key="1">
    <citation type="submission" date="2022-07" db="EMBL/GenBank/DDBJ databases">
        <authorList>
            <person name="Trinca V."/>
            <person name="Uliana J.V.C."/>
            <person name="Torres T.T."/>
            <person name="Ward R.J."/>
            <person name="Monesi N."/>
        </authorList>
    </citation>
    <scope>NUCLEOTIDE SEQUENCE</scope>
    <source>
        <strain evidence="3">HSMRA1968</strain>
        <tissue evidence="3">Whole embryos</tissue>
    </source>
</reference>
<keyword evidence="3" id="KW-0813">Transport</keyword>
<dbReference type="Proteomes" id="UP001151699">
    <property type="component" value="Chromosome C"/>
</dbReference>
<keyword evidence="3" id="KW-0406">Ion transport</keyword>
<comment type="caution">
    <text evidence="3">The sequence shown here is derived from an EMBL/GenBank/DDBJ whole genome shotgun (WGS) entry which is preliminary data.</text>
</comment>
<sequence length="371" mass="40481">MNGMYVSWDSIAVHLRRFSIPSSNRVFEQNVTEDAPKCTATNSGYGSGDDVTETASLLVPTTSNHNIVTASTSPLCQSKMTSINGPTTSKPVLMRQDRTSTYLTSPNLSQTHGCSEESGPSIEDSELNPIATSITDIDVQYRLETPVISISNAGQGGHRSSVSGYQLSPHMRCRACRSCERRASTTPVSSLHLARSVSRESVRSNVIHLSPISPNMQYKHIPPPVLITGSPNSGSRIIRQSSQPEASSICCGGHSNTCMHPQSVSLRQISDKREASEGIAGIAADSLRINGAMRPFKQWLILVQFIFAFEFVVILHYSYSKNSIAAETYSEKAIVMCYKSVPQFCLSASNLSCFDRVEKAALYYTKFCAKS</sequence>
<keyword evidence="2" id="KW-0812">Transmembrane</keyword>
<gene>
    <name evidence="3" type="primary">SK_0</name>
    <name evidence="3" type="ORF">Bhyg_13432</name>
</gene>
<keyword evidence="4" id="KW-1185">Reference proteome</keyword>
<feature type="transmembrane region" description="Helical" evidence="2">
    <location>
        <begin position="299"/>
        <end position="319"/>
    </location>
</feature>
<feature type="region of interest" description="Disordered" evidence="1">
    <location>
        <begin position="103"/>
        <end position="126"/>
    </location>
</feature>
<accession>A0A9Q0MN99</accession>
<evidence type="ECO:0000313" key="3">
    <source>
        <dbReference type="EMBL" id="KAJ6634851.1"/>
    </source>
</evidence>
<dbReference type="OrthoDB" id="6603036at2759"/>
<dbReference type="GO" id="GO:0034220">
    <property type="term" value="P:monoatomic ion transmembrane transport"/>
    <property type="evidence" value="ECO:0007669"/>
    <property type="project" value="UniProtKB-KW"/>
</dbReference>
<evidence type="ECO:0000313" key="4">
    <source>
        <dbReference type="Proteomes" id="UP001151699"/>
    </source>
</evidence>
<feature type="compositionally biased region" description="Polar residues" evidence="1">
    <location>
        <begin position="103"/>
        <end position="113"/>
    </location>
</feature>
<proteinExistence type="predicted"/>
<name>A0A9Q0MN99_9DIPT</name>
<organism evidence="3 4">
    <name type="scientific">Pseudolycoriella hygida</name>
    <dbReference type="NCBI Taxonomy" id="35572"/>
    <lineage>
        <taxon>Eukaryota</taxon>
        <taxon>Metazoa</taxon>
        <taxon>Ecdysozoa</taxon>
        <taxon>Arthropoda</taxon>
        <taxon>Hexapoda</taxon>
        <taxon>Insecta</taxon>
        <taxon>Pterygota</taxon>
        <taxon>Neoptera</taxon>
        <taxon>Endopterygota</taxon>
        <taxon>Diptera</taxon>
        <taxon>Nematocera</taxon>
        <taxon>Sciaroidea</taxon>
        <taxon>Sciaridae</taxon>
        <taxon>Pseudolycoriella</taxon>
    </lineage>
</organism>
<keyword evidence="3" id="KW-0407">Ion channel</keyword>